<dbReference type="InterPro" id="IPR007016">
    <property type="entry name" value="O-antigen_ligase-rel_domated"/>
</dbReference>
<gene>
    <name evidence="7" type="ORF">FMM05_18345</name>
</gene>
<keyword evidence="3 5" id="KW-1133">Transmembrane helix</keyword>
<feature type="transmembrane region" description="Helical" evidence="5">
    <location>
        <begin position="215"/>
        <end position="234"/>
    </location>
</feature>
<evidence type="ECO:0000256" key="4">
    <source>
        <dbReference type="ARBA" id="ARBA00023136"/>
    </source>
</evidence>
<comment type="subcellular location">
    <subcellularLocation>
        <location evidence="1">Membrane</location>
        <topology evidence="1">Multi-pass membrane protein</topology>
    </subcellularLocation>
</comment>
<protein>
    <submittedName>
        <fullName evidence="7">O-antigen ligase family protein</fullName>
    </submittedName>
</protein>
<feature type="transmembrane region" description="Helical" evidence="5">
    <location>
        <begin position="366"/>
        <end position="386"/>
    </location>
</feature>
<evidence type="ECO:0000256" key="1">
    <source>
        <dbReference type="ARBA" id="ARBA00004141"/>
    </source>
</evidence>
<dbReference type="GO" id="GO:0016874">
    <property type="term" value="F:ligase activity"/>
    <property type="evidence" value="ECO:0007669"/>
    <property type="project" value="UniProtKB-KW"/>
</dbReference>
<keyword evidence="8" id="KW-1185">Reference proteome</keyword>
<feature type="transmembrane region" description="Helical" evidence="5">
    <location>
        <begin position="53"/>
        <end position="72"/>
    </location>
</feature>
<evidence type="ECO:0000256" key="3">
    <source>
        <dbReference type="ARBA" id="ARBA00022989"/>
    </source>
</evidence>
<feature type="transmembrane region" description="Helical" evidence="5">
    <location>
        <begin position="334"/>
        <end position="354"/>
    </location>
</feature>
<feature type="transmembrane region" description="Helical" evidence="5">
    <location>
        <begin position="174"/>
        <end position="203"/>
    </location>
</feature>
<comment type="caution">
    <text evidence="7">The sequence shown here is derived from an EMBL/GenBank/DDBJ whole genome shotgun (WGS) entry which is preliminary data.</text>
</comment>
<dbReference type="OrthoDB" id="787277at2"/>
<sequence>MIIRPEKIYQPLFIMLVLLQLYFPSFKANVFLQLITLAFCALIGNVSFSKKFLWHILPLVLLLAVGFISTVVFKYKMYDILKDVFHFIKPLTGLFLGYILFKRIGNFHLFIKSIVIAAMISVAIHAFILIFMVKSWSNIESIREFTKDNFLDLFALILLIFYRKFERKPLFSKAYTVLFIALLFASCVLYFSRTMIIVAGILVVSMYGLTRITALTLRIAGAFTVLLIMLYAFLDNANIQRGKPGLEGFLYKLKMAPEEIFAGQVDRENLAALWDHWRGYEAARALALMKQQPSSFIIGTGHGSLINLKFYAPLTGEPKGVRYISELHNGYMYVFYKTGIIGILLYLFLLARWYGYIYKPNNLKTIMVSAIGLIYLISTLTISGVYNGRDIIIFILGGALYFAQAKRPHLQ</sequence>
<name>A0A552UVB6_9FLAO</name>
<accession>A0A552UVB6</accession>
<proteinExistence type="predicted"/>
<feature type="domain" description="O-antigen ligase-related" evidence="6">
    <location>
        <begin position="179"/>
        <end position="347"/>
    </location>
</feature>
<reference evidence="7 8" key="1">
    <citation type="submission" date="2019-07" db="EMBL/GenBank/DDBJ databases">
        <title>Flavobacterium sp. nov., isolated from glacier ice.</title>
        <authorList>
            <person name="Liu Q."/>
            <person name="Xin Y.-H."/>
        </authorList>
    </citation>
    <scope>NUCLEOTIDE SEQUENCE [LARGE SCALE GENOMIC DNA]</scope>
    <source>
        <strain evidence="7 8">ZT4R6</strain>
    </source>
</reference>
<evidence type="ECO:0000256" key="2">
    <source>
        <dbReference type="ARBA" id="ARBA00022692"/>
    </source>
</evidence>
<dbReference type="Pfam" id="PF04932">
    <property type="entry name" value="Wzy_C"/>
    <property type="match status" value="1"/>
</dbReference>
<keyword evidence="2 5" id="KW-0812">Transmembrane</keyword>
<evidence type="ECO:0000313" key="8">
    <source>
        <dbReference type="Proteomes" id="UP000320643"/>
    </source>
</evidence>
<dbReference type="AlphaFoldDB" id="A0A552UVB6"/>
<dbReference type="GO" id="GO:0016020">
    <property type="term" value="C:membrane"/>
    <property type="evidence" value="ECO:0007669"/>
    <property type="project" value="UniProtKB-SubCell"/>
</dbReference>
<keyword evidence="7" id="KW-0436">Ligase</keyword>
<feature type="transmembrane region" description="Helical" evidence="5">
    <location>
        <begin position="84"/>
        <end position="101"/>
    </location>
</feature>
<dbReference type="EMBL" id="VJVZ01000014">
    <property type="protein sequence ID" value="TRW22149.1"/>
    <property type="molecule type" value="Genomic_DNA"/>
</dbReference>
<feature type="transmembrane region" description="Helical" evidence="5">
    <location>
        <begin position="7"/>
        <end position="24"/>
    </location>
</feature>
<evidence type="ECO:0000313" key="7">
    <source>
        <dbReference type="EMBL" id="TRW22149.1"/>
    </source>
</evidence>
<evidence type="ECO:0000259" key="6">
    <source>
        <dbReference type="Pfam" id="PF04932"/>
    </source>
</evidence>
<feature type="transmembrane region" description="Helical" evidence="5">
    <location>
        <begin position="145"/>
        <end position="162"/>
    </location>
</feature>
<keyword evidence="4 5" id="KW-0472">Membrane</keyword>
<feature type="transmembrane region" description="Helical" evidence="5">
    <location>
        <begin position="113"/>
        <end position="133"/>
    </location>
</feature>
<dbReference type="Proteomes" id="UP000320643">
    <property type="component" value="Unassembled WGS sequence"/>
</dbReference>
<feature type="transmembrane region" description="Helical" evidence="5">
    <location>
        <begin position="30"/>
        <end position="48"/>
    </location>
</feature>
<dbReference type="RefSeq" id="WP_143374886.1">
    <property type="nucleotide sequence ID" value="NZ_VJVZ01000014.1"/>
</dbReference>
<evidence type="ECO:0000256" key="5">
    <source>
        <dbReference type="SAM" id="Phobius"/>
    </source>
</evidence>
<organism evidence="7 8">
    <name type="scientific">Flavobacterium zepuense</name>
    <dbReference type="NCBI Taxonomy" id="2593302"/>
    <lineage>
        <taxon>Bacteria</taxon>
        <taxon>Pseudomonadati</taxon>
        <taxon>Bacteroidota</taxon>
        <taxon>Flavobacteriia</taxon>
        <taxon>Flavobacteriales</taxon>
        <taxon>Flavobacteriaceae</taxon>
        <taxon>Flavobacterium</taxon>
    </lineage>
</organism>